<feature type="transmembrane region" description="Helical" evidence="14">
    <location>
        <begin position="414"/>
        <end position="435"/>
    </location>
</feature>
<dbReference type="EC" id="2.7.13.3" evidence="4"/>
<dbReference type="Gene3D" id="3.30.450.40">
    <property type="match status" value="2"/>
</dbReference>
<evidence type="ECO:0000256" key="9">
    <source>
        <dbReference type="ARBA" id="ARBA00022777"/>
    </source>
</evidence>
<dbReference type="SUPFAM" id="SSF55781">
    <property type="entry name" value="GAF domain-like"/>
    <property type="match status" value="2"/>
</dbReference>
<protein>
    <recommendedName>
        <fullName evidence="4">histidine kinase</fullName>
        <ecNumber evidence="4">2.7.13.3</ecNumber>
    </recommendedName>
</protein>
<keyword evidence="19" id="KW-1185">Reference proteome</keyword>
<feature type="transmembrane region" description="Helical" evidence="14">
    <location>
        <begin position="192"/>
        <end position="219"/>
    </location>
</feature>
<evidence type="ECO:0000256" key="6">
    <source>
        <dbReference type="ARBA" id="ARBA00022679"/>
    </source>
</evidence>
<evidence type="ECO:0000256" key="3">
    <source>
        <dbReference type="ARBA" id="ARBA00006434"/>
    </source>
</evidence>
<dbReference type="SMART" id="SM00091">
    <property type="entry name" value="PAS"/>
    <property type="match status" value="1"/>
</dbReference>
<dbReference type="SUPFAM" id="SSF55785">
    <property type="entry name" value="PYP-like sensor domain (PAS domain)"/>
    <property type="match status" value="1"/>
</dbReference>
<dbReference type="InterPro" id="IPR029016">
    <property type="entry name" value="GAF-like_dom_sf"/>
</dbReference>
<gene>
    <name evidence="18" type="ordered locus">Desac_0756</name>
</gene>
<evidence type="ECO:0000259" key="16">
    <source>
        <dbReference type="PROSITE" id="PS50112"/>
    </source>
</evidence>
<keyword evidence="13 14" id="KW-0472">Membrane</keyword>
<dbReference type="eggNOG" id="COG0591">
    <property type="taxonomic scope" value="Bacteria"/>
</dbReference>
<dbReference type="PROSITE" id="PS50113">
    <property type="entry name" value="PAC"/>
    <property type="match status" value="1"/>
</dbReference>
<feature type="transmembrane region" description="Helical" evidence="14">
    <location>
        <begin position="287"/>
        <end position="313"/>
    </location>
</feature>
<keyword evidence="5" id="KW-0597">Phosphoprotein</keyword>
<dbReference type="InterPro" id="IPR035965">
    <property type="entry name" value="PAS-like_dom_sf"/>
</dbReference>
<dbReference type="eggNOG" id="COG4191">
    <property type="taxonomic scope" value="Bacteria"/>
</dbReference>
<reference evidence="19" key="2">
    <citation type="submission" date="2011-03" db="EMBL/GenBank/DDBJ databases">
        <title>The complete genome of Desulfobacca acetoxidans DSM 11109.</title>
        <authorList>
            <consortium name="US DOE Joint Genome Institute (JGI-PGF)"/>
            <person name="Lucas S."/>
            <person name="Copeland A."/>
            <person name="Lapidus A."/>
            <person name="Bruce D."/>
            <person name="Goodwin L."/>
            <person name="Pitluck S."/>
            <person name="Peters L."/>
            <person name="Kyrpides N."/>
            <person name="Mavromatis K."/>
            <person name="Ivanova N."/>
            <person name="Ovchinnikova G."/>
            <person name="Teshima H."/>
            <person name="Detter J.C."/>
            <person name="Han C."/>
            <person name="Land M."/>
            <person name="Hauser L."/>
            <person name="Markowitz V."/>
            <person name="Cheng J.-F."/>
            <person name="Hugenholtz P."/>
            <person name="Woyke T."/>
            <person name="Wu D."/>
            <person name="Spring S."/>
            <person name="Schueler E."/>
            <person name="Brambilla E."/>
            <person name="Klenk H.-P."/>
            <person name="Eisen J.A."/>
        </authorList>
    </citation>
    <scope>NUCLEOTIDE SEQUENCE [LARGE SCALE GENOMIC DNA]</scope>
    <source>
        <strain evidence="19">ATCC 700848 / DSM 11109 / ASRB2</strain>
    </source>
</reference>
<dbReference type="SMART" id="SM00388">
    <property type="entry name" value="HisKA"/>
    <property type="match status" value="1"/>
</dbReference>
<keyword evidence="10" id="KW-0067">ATP-binding</keyword>
<dbReference type="SUPFAM" id="SSF55874">
    <property type="entry name" value="ATPase domain of HSP90 chaperone/DNA topoisomerase II/histidine kinase"/>
    <property type="match status" value="1"/>
</dbReference>
<dbReference type="InterPro" id="IPR003018">
    <property type="entry name" value="GAF"/>
</dbReference>
<dbReference type="Pfam" id="PF13185">
    <property type="entry name" value="GAF_2"/>
    <property type="match status" value="2"/>
</dbReference>
<comment type="catalytic activity">
    <reaction evidence="1">
        <text>ATP + protein L-histidine = ADP + protein N-phospho-L-histidine.</text>
        <dbReference type="EC" id="2.7.13.3"/>
    </reaction>
</comment>
<dbReference type="EMBL" id="CP002629">
    <property type="protein sequence ID" value="AEB08635.1"/>
    <property type="molecule type" value="Genomic_DNA"/>
</dbReference>
<dbReference type="KEGG" id="dao:Desac_0756"/>
<feature type="domain" description="PAS" evidence="16">
    <location>
        <begin position="1000"/>
        <end position="1045"/>
    </location>
</feature>
<feature type="domain" description="PAC" evidence="17">
    <location>
        <begin position="1069"/>
        <end position="1120"/>
    </location>
</feature>
<evidence type="ECO:0000256" key="8">
    <source>
        <dbReference type="ARBA" id="ARBA00022741"/>
    </source>
</evidence>
<keyword evidence="8" id="KW-0547">Nucleotide-binding</keyword>
<dbReference type="SMART" id="SM00065">
    <property type="entry name" value="GAF"/>
    <property type="match status" value="2"/>
</dbReference>
<dbReference type="InterPro" id="IPR001610">
    <property type="entry name" value="PAC"/>
</dbReference>
<sequence>MLSTALVAAAAFGYLFLLFAIAYYGDRQRTSGKSIIANPYIYALSLAAYCTAWTFFGSVGKAATSGVTFLTIYLGPSVIAFSWWFGLRKLLRICKENNLTTMSDFLSLRYGKGAFLGVIATVGVLLAITPYIGLQLKSISDTFNVLVQKEITPPLTIPIYQDTAFYVALLLAMFGILFGARHLDPTERHEGLVAVVVFESLIELLAFTSLGLLVTFGLFPGLGEIFASIRQSPEFRQLLLVNTGPHNSYVLLMVLTLLAMGAIHFLPRMFHMAVVENTNEKHILTAVWLFPLYLLLINLFVMPIAFGGLLLGLPLEQADTFVLRIPLETGHPYFALLVFLGGLSASTAMVSVASIAGSTMILNSLVMPLAIRLKLQERLTPHLLTVKRGGILLLILLGYFGYHWVFPTVMLVDVGLIAFCGVMQLVPAMLGALYWREATRWGAIAGLGSGFLLWAYTLVFPYLVEAGWFPQSIISAGPFGLTLLNPTAFLGLTGLDRLSHAFFWSLLINASTFVGVSLLTDPSPVEEEQARQFVNVFERERELPLEKRYTYLPSLEQLTNFIEKFIGSRKAAEARQAFLREIETPESEWGDREKLRLANFVERIIARSVGPAAARVVVEGYLSSLGSRMEDVFDLFGRISSSLEQSEQQLKRRVAELSVLYEAARKLASSLYIPDLLEGVLRVLVEQLGVEKCAVRLLDEDGLLHMKGFLGLPSEAREQVLKPSPESFLGQCLLTLQVISVSDTTTVPDRLQGLLEDETLASLVLAPITTETLTLGVLTAASSQKGYFAKEHEEFFQSLAGQLGLAVRSANMEEALRLDESRLEAVWRLSQMTKETLKEITDFALEEGVRLTKSRIGYLAFMNEDETVLTMQAWSQTAMEECAVPDKPLIYPLATTGLWGEAVRQRHPIITNDYASPNPYKKGYPAGHVALKRHLNIPVFESDRIVAVAGVGNKDEEYDESDVRQLTLLMNGMWWQVMRKRAEEALAAEVERGIYFQKLLIHTSMDGIVASDMEGTIRTFNKPAAKIFGYDPEEVLNKMNLREFYPSNLAQDIDRKIHDPGYGGAGILEDYETLMRAKDGTLVPIWLSARLLYENDREIGMISHIKDLRERKRMEEELLRSERLAALGKMAAHISHEIKNPLMVIGGFARQVLKDTAQSPPKNLEKLHIIVDEVKRLEDFLVEVGSYAKFSEPQKQPGNLNELIRETCQRLEPSLQEKNIDLVLKLDPDLPEILFDPGHIRQVLLNIAKNGIEAMDAGGTLSFTTGRRAGRILVQVSDTGSGIPPEIQEKIFQPFFSSKPKGSGLGLAISQKIIEAHQGEITIESEPQKGTRVILFLPTEP</sequence>
<evidence type="ECO:0000259" key="17">
    <source>
        <dbReference type="PROSITE" id="PS50113"/>
    </source>
</evidence>
<dbReference type="GO" id="GO:0006355">
    <property type="term" value="P:regulation of DNA-templated transcription"/>
    <property type="evidence" value="ECO:0007669"/>
    <property type="project" value="InterPro"/>
</dbReference>
<evidence type="ECO:0000256" key="5">
    <source>
        <dbReference type="ARBA" id="ARBA00022553"/>
    </source>
</evidence>
<dbReference type="PRINTS" id="PR00344">
    <property type="entry name" value="BCTRLSENSOR"/>
</dbReference>
<keyword evidence="11 14" id="KW-1133">Transmembrane helix</keyword>
<dbReference type="NCBIfam" id="TIGR00229">
    <property type="entry name" value="sensory_box"/>
    <property type="match status" value="1"/>
</dbReference>
<dbReference type="InterPro" id="IPR036890">
    <property type="entry name" value="HATPase_C_sf"/>
</dbReference>
<dbReference type="OrthoDB" id="567977at2"/>
<dbReference type="InterPro" id="IPR003594">
    <property type="entry name" value="HATPase_dom"/>
</dbReference>
<dbReference type="PANTHER" id="PTHR43065:SF10">
    <property type="entry name" value="PEROXIDE STRESS-ACTIVATED HISTIDINE KINASE MAK3"/>
    <property type="match status" value="1"/>
</dbReference>
<evidence type="ECO:0000256" key="13">
    <source>
        <dbReference type="ARBA" id="ARBA00023136"/>
    </source>
</evidence>
<dbReference type="InterPro" id="IPR036097">
    <property type="entry name" value="HisK_dim/P_sf"/>
</dbReference>
<dbReference type="InterPro" id="IPR000014">
    <property type="entry name" value="PAS"/>
</dbReference>
<dbReference type="GO" id="GO:0022857">
    <property type="term" value="F:transmembrane transporter activity"/>
    <property type="evidence" value="ECO:0007669"/>
    <property type="project" value="InterPro"/>
</dbReference>
<dbReference type="STRING" id="880072.Desac_0756"/>
<dbReference type="InterPro" id="IPR038377">
    <property type="entry name" value="Na/Glc_symporter_sf"/>
</dbReference>
<dbReference type="Gene3D" id="1.10.287.130">
    <property type="match status" value="1"/>
</dbReference>
<feature type="transmembrane region" description="Helical" evidence="14">
    <location>
        <begin position="6"/>
        <end position="25"/>
    </location>
</feature>
<feature type="transmembrane region" description="Helical" evidence="14">
    <location>
        <begin position="37"/>
        <end position="56"/>
    </location>
</feature>
<evidence type="ECO:0000313" key="18">
    <source>
        <dbReference type="EMBL" id="AEB08635.1"/>
    </source>
</evidence>
<feature type="transmembrane region" description="Helical" evidence="14">
    <location>
        <begin position="333"/>
        <end position="362"/>
    </location>
</feature>
<evidence type="ECO:0000313" key="19">
    <source>
        <dbReference type="Proteomes" id="UP000000483"/>
    </source>
</evidence>
<evidence type="ECO:0000256" key="10">
    <source>
        <dbReference type="ARBA" id="ARBA00022840"/>
    </source>
</evidence>
<dbReference type="Pfam" id="PF02518">
    <property type="entry name" value="HATPase_c"/>
    <property type="match status" value="1"/>
</dbReference>
<accession>F2NF80</accession>
<dbReference type="RefSeq" id="WP_013705748.1">
    <property type="nucleotide sequence ID" value="NC_015388.1"/>
</dbReference>
<dbReference type="CDD" id="cd00082">
    <property type="entry name" value="HisKA"/>
    <property type="match status" value="1"/>
</dbReference>
<dbReference type="SMART" id="SM00086">
    <property type="entry name" value="PAC"/>
    <property type="match status" value="1"/>
</dbReference>
<dbReference type="Proteomes" id="UP000000483">
    <property type="component" value="Chromosome"/>
</dbReference>
<dbReference type="PANTHER" id="PTHR43065">
    <property type="entry name" value="SENSOR HISTIDINE KINASE"/>
    <property type="match status" value="1"/>
</dbReference>
<feature type="domain" description="Histidine kinase" evidence="15">
    <location>
        <begin position="1133"/>
        <end position="1341"/>
    </location>
</feature>
<dbReference type="PROSITE" id="PS50109">
    <property type="entry name" value="HIS_KIN"/>
    <property type="match status" value="1"/>
</dbReference>
<comment type="similarity">
    <text evidence="3">Belongs to the sodium:solute symporter (SSF) (TC 2.A.21) family.</text>
</comment>
<keyword evidence="12" id="KW-0902">Two-component regulatory system</keyword>
<comment type="subcellular location">
    <subcellularLocation>
        <location evidence="2">Membrane</location>
        <topology evidence="2">Multi-pass membrane protein</topology>
    </subcellularLocation>
</comment>
<evidence type="ECO:0000256" key="2">
    <source>
        <dbReference type="ARBA" id="ARBA00004141"/>
    </source>
</evidence>
<keyword evidence="7 14" id="KW-0812">Transmembrane</keyword>
<dbReference type="PROSITE" id="PS50283">
    <property type="entry name" value="NA_SOLUT_SYMP_3"/>
    <property type="match status" value="1"/>
</dbReference>
<feature type="transmembrane region" description="Helical" evidence="14">
    <location>
        <begin position="442"/>
        <end position="464"/>
    </location>
</feature>
<evidence type="ECO:0000256" key="11">
    <source>
        <dbReference type="ARBA" id="ARBA00022989"/>
    </source>
</evidence>
<dbReference type="InterPro" id="IPR000700">
    <property type="entry name" value="PAS-assoc_C"/>
</dbReference>
<feature type="transmembrane region" description="Helical" evidence="14">
    <location>
        <begin position="383"/>
        <end position="402"/>
    </location>
</feature>
<dbReference type="InterPro" id="IPR001734">
    <property type="entry name" value="Na/solute_symporter"/>
</dbReference>
<dbReference type="Gene3D" id="3.30.565.10">
    <property type="entry name" value="Histidine kinase-like ATPase, C-terminal domain"/>
    <property type="match status" value="1"/>
</dbReference>
<feature type="transmembrane region" description="Helical" evidence="14">
    <location>
        <begin position="248"/>
        <end position="266"/>
    </location>
</feature>
<keyword evidence="6" id="KW-0808">Transferase</keyword>
<feature type="transmembrane region" description="Helical" evidence="14">
    <location>
        <begin position="163"/>
        <end position="180"/>
    </location>
</feature>
<evidence type="ECO:0000256" key="14">
    <source>
        <dbReference type="SAM" id="Phobius"/>
    </source>
</evidence>
<evidence type="ECO:0000256" key="12">
    <source>
        <dbReference type="ARBA" id="ARBA00023012"/>
    </source>
</evidence>
<dbReference type="Gene3D" id="3.30.450.20">
    <property type="entry name" value="PAS domain"/>
    <property type="match status" value="1"/>
</dbReference>
<keyword evidence="9 18" id="KW-0418">Kinase</keyword>
<organism evidence="18 19">
    <name type="scientific">Desulfobacca acetoxidans (strain ATCC 700848 / DSM 11109 / ASRB2)</name>
    <dbReference type="NCBI Taxonomy" id="880072"/>
    <lineage>
        <taxon>Bacteria</taxon>
        <taxon>Pseudomonadati</taxon>
        <taxon>Thermodesulfobacteriota</taxon>
        <taxon>Desulfobaccia</taxon>
        <taxon>Desulfobaccales</taxon>
        <taxon>Desulfobaccaceae</taxon>
        <taxon>Desulfobacca</taxon>
    </lineage>
</organism>
<feature type="transmembrane region" description="Helical" evidence="14">
    <location>
        <begin position="476"/>
        <end position="495"/>
    </location>
</feature>
<name>F2NF80_DESAR</name>
<feature type="transmembrane region" description="Helical" evidence="14">
    <location>
        <begin position="114"/>
        <end position="134"/>
    </location>
</feature>
<dbReference type="Pfam" id="PF00512">
    <property type="entry name" value="HisKA"/>
    <property type="match status" value="1"/>
</dbReference>
<dbReference type="GO" id="GO:0016020">
    <property type="term" value="C:membrane"/>
    <property type="evidence" value="ECO:0007669"/>
    <property type="project" value="UniProtKB-SubCell"/>
</dbReference>
<dbReference type="PROSITE" id="PS50112">
    <property type="entry name" value="PAS"/>
    <property type="match status" value="1"/>
</dbReference>
<dbReference type="InterPro" id="IPR004358">
    <property type="entry name" value="Sig_transdc_His_kin-like_C"/>
</dbReference>
<dbReference type="InterPro" id="IPR003661">
    <property type="entry name" value="HisK_dim/P_dom"/>
</dbReference>
<feature type="transmembrane region" description="Helical" evidence="14">
    <location>
        <begin position="62"/>
        <end position="85"/>
    </location>
</feature>
<dbReference type="InterPro" id="IPR013767">
    <property type="entry name" value="PAS_fold"/>
</dbReference>
<evidence type="ECO:0000256" key="1">
    <source>
        <dbReference type="ARBA" id="ARBA00000085"/>
    </source>
</evidence>
<dbReference type="GO" id="GO:0000155">
    <property type="term" value="F:phosphorelay sensor kinase activity"/>
    <property type="evidence" value="ECO:0007669"/>
    <property type="project" value="InterPro"/>
</dbReference>
<evidence type="ECO:0000259" key="15">
    <source>
        <dbReference type="PROSITE" id="PS50109"/>
    </source>
</evidence>
<dbReference type="SUPFAM" id="SSF47384">
    <property type="entry name" value="Homodimeric domain of signal transducing histidine kinase"/>
    <property type="match status" value="1"/>
</dbReference>
<feature type="transmembrane region" description="Helical" evidence="14">
    <location>
        <begin position="502"/>
        <end position="520"/>
    </location>
</feature>
<reference evidence="18 19" key="1">
    <citation type="journal article" date="2011" name="Stand. Genomic Sci.">
        <title>Complete genome sequence of the acetate-degrading sulfate reducer Desulfobacca acetoxidans type strain (ASRB2).</title>
        <authorList>
            <person name="Goker M."/>
            <person name="Teshima H."/>
            <person name="Lapidus A."/>
            <person name="Nolan M."/>
            <person name="Lucas S."/>
            <person name="Hammon N."/>
            <person name="Deshpande S."/>
            <person name="Cheng J.F."/>
            <person name="Tapia R."/>
            <person name="Han C."/>
            <person name="Goodwin L."/>
            <person name="Pitluck S."/>
            <person name="Huntemann M."/>
            <person name="Liolios K."/>
            <person name="Ivanova N."/>
            <person name="Pagani I."/>
            <person name="Mavromatis K."/>
            <person name="Ovchinikova G."/>
            <person name="Pati A."/>
            <person name="Chen A."/>
            <person name="Palaniappan K."/>
            <person name="Land M."/>
            <person name="Hauser L."/>
            <person name="Brambilla E.M."/>
            <person name="Rohde M."/>
            <person name="Spring S."/>
            <person name="Detter J.C."/>
            <person name="Woyke T."/>
            <person name="Bristow J."/>
            <person name="Eisen J.A."/>
            <person name="Markowitz V."/>
            <person name="Hugenholtz P."/>
            <person name="Kyrpides N.C."/>
            <person name="Klenk H.P."/>
        </authorList>
    </citation>
    <scope>NUCLEOTIDE SEQUENCE [LARGE SCALE GENOMIC DNA]</scope>
    <source>
        <strain evidence="19">ATCC 700848 / DSM 11109 / ASRB2</strain>
    </source>
</reference>
<evidence type="ECO:0000256" key="7">
    <source>
        <dbReference type="ARBA" id="ARBA00022692"/>
    </source>
</evidence>
<evidence type="ECO:0000256" key="4">
    <source>
        <dbReference type="ARBA" id="ARBA00012438"/>
    </source>
</evidence>
<dbReference type="GO" id="GO:0005524">
    <property type="term" value="F:ATP binding"/>
    <property type="evidence" value="ECO:0007669"/>
    <property type="project" value="UniProtKB-KW"/>
</dbReference>
<dbReference type="HOGENOM" id="CLU_000445_22_1_7"/>
<dbReference type="CDD" id="cd10322">
    <property type="entry name" value="SLC5sbd"/>
    <property type="match status" value="1"/>
</dbReference>
<dbReference type="InterPro" id="IPR005467">
    <property type="entry name" value="His_kinase_dom"/>
</dbReference>
<dbReference type="SMART" id="SM00387">
    <property type="entry name" value="HATPase_c"/>
    <property type="match status" value="1"/>
</dbReference>
<dbReference type="CDD" id="cd00130">
    <property type="entry name" value="PAS"/>
    <property type="match status" value="1"/>
</dbReference>
<dbReference type="eggNOG" id="COG2203">
    <property type="taxonomic scope" value="Bacteria"/>
</dbReference>
<proteinExistence type="inferred from homology"/>
<dbReference type="Pfam" id="PF00989">
    <property type="entry name" value="PAS"/>
    <property type="match status" value="1"/>
</dbReference>
<dbReference type="Gene3D" id="1.20.1730.10">
    <property type="entry name" value="Sodium/glucose cotransporter"/>
    <property type="match status" value="1"/>
</dbReference>